<reference evidence="2 3" key="1">
    <citation type="submission" date="2020-02" db="EMBL/GenBank/DDBJ databases">
        <authorList>
            <person name="Li X.-J."/>
            <person name="Han X.-M."/>
        </authorList>
    </citation>
    <scope>NUCLEOTIDE SEQUENCE [LARGE SCALE GENOMIC DNA]</scope>
    <source>
        <strain evidence="2 3">CCTCC AB 2017055</strain>
    </source>
</reference>
<dbReference type="AlphaFoldDB" id="A0A6L9SHA0"/>
<sequence length="80" mass="8745">MGGEAKGCRLPMMSLWQSIDIQPGSRAVFARQIHDDDRPSRDDRSRTDPMSLLVSHGDAESASLIHNEVGNRLSPALDTA</sequence>
<organism evidence="2 3">
    <name type="scientific">Phytoactinopolyspora halotolerans</name>
    <dbReference type="NCBI Taxonomy" id="1981512"/>
    <lineage>
        <taxon>Bacteria</taxon>
        <taxon>Bacillati</taxon>
        <taxon>Actinomycetota</taxon>
        <taxon>Actinomycetes</taxon>
        <taxon>Jiangellales</taxon>
        <taxon>Jiangellaceae</taxon>
        <taxon>Phytoactinopolyspora</taxon>
    </lineage>
</organism>
<keyword evidence="3" id="KW-1185">Reference proteome</keyword>
<proteinExistence type="predicted"/>
<feature type="compositionally biased region" description="Basic and acidic residues" evidence="1">
    <location>
        <begin position="32"/>
        <end position="47"/>
    </location>
</feature>
<accession>A0A6L9SHA0</accession>
<dbReference type="EMBL" id="JAAGOA010000036">
    <property type="protein sequence ID" value="NEE04559.1"/>
    <property type="molecule type" value="Genomic_DNA"/>
</dbReference>
<evidence type="ECO:0000313" key="3">
    <source>
        <dbReference type="Proteomes" id="UP000475214"/>
    </source>
</evidence>
<comment type="caution">
    <text evidence="2">The sequence shown here is derived from an EMBL/GenBank/DDBJ whole genome shotgun (WGS) entry which is preliminary data.</text>
</comment>
<dbReference type="Proteomes" id="UP000475214">
    <property type="component" value="Unassembled WGS sequence"/>
</dbReference>
<gene>
    <name evidence="2" type="ORF">G1H10_30780</name>
</gene>
<evidence type="ECO:0000313" key="2">
    <source>
        <dbReference type="EMBL" id="NEE04559.1"/>
    </source>
</evidence>
<feature type="region of interest" description="Disordered" evidence="1">
    <location>
        <begin position="31"/>
        <end position="51"/>
    </location>
</feature>
<dbReference type="RefSeq" id="WP_163745104.1">
    <property type="nucleotide sequence ID" value="NZ_JAAGOA010000036.1"/>
</dbReference>
<name>A0A6L9SHA0_9ACTN</name>
<protein>
    <submittedName>
        <fullName evidence="2">Uncharacterized protein</fullName>
    </submittedName>
</protein>
<evidence type="ECO:0000256" key="1">
    <source>
        <dbReference type="SAM" id="MobiDB-lite"/>
    </source>
</evidence>